<evidence type="ECO:0000313" key="5">
    <source>
        <dbReference type="EMBL" id="NWU32730.1"/>
    </source>
</evidence>
<evidence type="ECO:0000313" key="6">
    <source>
        <dbReference type="Proteomes" id="UP000584415"/>
    </source>
</evidence>
<keyword evidence="4" id="KW-0325">Glycoprotein</keyword>
<evidence type="ECO:0000256" key="1">
    <source>
        <dbReference type="ARBA" id="ARBA00004370"/>
    </source>
</evidence>
<organism evidence="5 6">
    <name type="scientific">Platysteira castanea</name>
    <dbReference type="NCBI Taxonomy" id="1160851"/>
    <lineage>
        <taxon>Eukaryota</taxon>
        <taxon>Metazoa</taxon>
        <taxon>Chordata</taxon>
        <taxon>Craniata</taxon>
        <taxon>Vertebrata</taxon>
        <taxon>Euteleostomi</taxon>
        <taxon>Archelosauria</taxon>
        <taxon>Archosauria</taxon>
        <taxon>Dinosauria</taxon>
        <taxon>Saurischia</taxon>
        <taxon>Theropoda</taxon>
        <taxon>Coelurosauria</taxon>
        <taxon>Aves</taxon>
        <taxon>Neognathae</taxon>
        <taxon>Neoaves</taxon>
        <taxon>Telluraves</taxon>
        <taxon>Australaves</taxon>
        <taxon>Passeriformes</taxon>
        <taxon>Corvoidea</taxon>
        <taxon>Platysteiridae</taxon>
        <taxon>Platysteira</taxon>
    </lineage>
</organism>
<dbReference type="Gene3D" id="2.60.40.10">
    <property type="entry name" value="Immunoglobulins"/>
    <property type="match status" value="2"/>
</dbReference>
<dbReference type="AlphaFoldDB" id="A0A7K5VV51"/>
<proteinExistence type="predicted"/>
<dbReference type="InterPro" id="IPR013783">
    <property type="entry name" value="Ig-like_fold"/>
</dbReference>
<keyword evidence="3" id="KW-0472">Membrane</keyword>
<dbReference type="GO" id="GO:0016020">
    <property type="term" value="C:membrane"/>
    <property type="evidence" value="ECO:0007669"/>
    <property type="project" value="UniProtKB-SubCell"/>
</dbReference>
<feature type="non-terminal residue" evidence="5">
    <location>
        <position position="1"/>
    </location>
</feature>
<evidence type="ECO:0000256" key="2">
    <source>
        <dbReference type="ARBA" id="ARBA00022729"/>
    </source>
</evidence>
<name>A0A7K5VV51_9CORV</name>
<dbReference type="InterPro" id="IPR015631">
    <property type="entry name" value="CD2/SLAM_rcpt"/>
</dbReference>
<feature type="non-terminal residue" evidence="5">
    <location>
        <position position="171"/>
    </location>
</feature>
<protein>
    <submittedName>
        <fullName evidence="5">SLAF1 protein</fullName>
    </submittedName>
</protein>
<reference evidence="5 6" key="1">
    <citation type="submission" date="2019-09" db="EMBL/GenBank/DDBJ databases">
        <title>Bird 10,000 Genomes (B10K) Project - Family phase.</title>
        <authorList>
            <person name="Zhang G."/>
        </authorList>
    </citation>
    <scope>NUCLEOTIDE SEQUENCE [LARGE SCALE GENOMIC DNA]</scope>
    <source>
        <strain evidence="5">B10K-DU-001-71</strain>
        <tissue evidence="5">Muscle</tissue>
    </source>
</reference>
<comment type="subcellular location">
    <subcellularLocation>
        <location evidence="1">Membrane</location>
    </subcellularLocation>
</comment>
<accession>A0A7K5VV51</accession>
<evidence type="ECO:0000256" key="3">
    <source>
        <dbReference type="ARBA" id="ARBA00023136"/>
    </source>
</evidence>
<gene>
    <name evidence="5" type="primary">Slamf1</name>
    <name evidence="5" type="ORF">DYACAS_R13403</name>
</gene>
<comment type="caution">
    <text evidence="5">The sequence shown here is derived from an EMBL/GenBank/DDBJ whole genome shotgun (WGS) entry which is preliminary data.</text>
</comment>
<dbReference type="EMBL" id="VYXC01024126">
    <property type="protein sequence ID" value="NWU32730.1"/>
    <property type="molecule type" value="Genomic_DNA"/>
</dbReference>
<evidence type="ECO:0000256" key="4">
    <source>
        <dbReference type="ARBA" id="ARBA00023180"/>
    </source>
</evidence>
<dbReference type="PANTHER" id="PTHR12080:SF55">
    <property type="entry name" value="LYMPHOCYTE FUNCTION-ASSOCIATED ANTIGEN 3"/>
    <property type="match status" value="1"/>
</dbReference>
<keyword evidence="2" id="KW-0732">Signal</keyword>
<dbReference type="Proteomes" id="UP000584415">
    <property type="component" value="Unassembled WGS sequence"/>
</dbReference>
<dbReference type="PANTHER" id="PTHR12080">
    <property type="entry name" value="SIGNALING LYMPHOCYTIC ACTIVATION MOLECULE"/>
    <property type="match status" value="1"/>
</dbReference>
<keyword evidence="6" id="KW-1185">Reference proteome</keyword>
<sequence length="171" mass="18911">EEPQRKKILLRFSGGNYTEFEPGRMRFHRKDFSLEILNTNRGDGQLYEYSVSQGPEEEVWQIQLEVFEPVAEPSIRILHQELSNGSCSLSLRCSSDRGDEVSYSWESRENGSGEICSGHGRFLNLTFPLSSAGFDCVCTATNPVSSGATAFSSSLCGAEQRGTGKNLTLTL</sequence>